<keyword evidence="4" id="KW-1003">Cell membrane</keyword>
<feature type="transmembrane region" description="Helical" evidence="12">
    <location>
        <begin position="135"/>
        <end position="160"/>
    </location>
</feature>
<dbReference type="GO" id="GO:0015293">
    <property type="term" value="F:symporter activity"/>
    <property type="evidence" value="ECO:0007669"/>
    <property type="project" value="TreeGrafter"/>
</dbReference>
<feature type="transmembrane region" description="Helical" evidence="12">
    <location>
        <begin position="517"/>
        <end position="538"/>
    </location>
</feature>
<evidence type="ECO:0000256" key="8">
    <source>
        <dbReference type="ARBA" id="ARBA00023065"/>
    </source>
</evidence>
<feature type="transmembrane region" description="Helical" evidence="12">
    <location>
        <begin position="422"/>
        <end position="441"/>
    </location>
</feature>
<dbReference type="PANTHER" id="PTHR42985">
    <property type="entry name" value="SODIUM-COUPLED MONOCARBOXYLATE TRANSPORTER"/>
    <property type="match status" value="1"/>
</dbReference>
<dbReference type="AlphaFoldDB" id="A0A2J7PCD1"/>
<evidence type="ECO:0000256" key="7">
    <source>
        <dbReference type="ARBA" id="ARBA00023053"/>
    </source>
</evidence>
<keyword evidence="3" id="KW-0813">Transport</keyword>
<dbReference type="GO" id="GO:0006814">
    <property type="term" value="P:sodium ion transport"/>
    <property type="evidence" value="ECO:0007669"/>
    <property type="project" value="UniProtKB-KW"/>
</dbReference>
<sequence length="590" mass="64901">MNVTEGNGSHVTKFFSWLDFLVFGIMLCLSALIGVYFAFFAKKKQNTTAEYLMGGKTMGIFPISMSLIASYISGISLLGLPAEMYMYGTQYWMVMCPEAFVSITMALVYLPVFYKLQITSSYEYLNLRFSPAVRLMGSIIFLVKMLLFIPIVIYVPALAFSQVTGINLHLITPIVCVVCIFYTMLGGLKAVVWTDTLQTFIMFGGVIIVMILGTINVGGPGVVWERSQQSDRLEFFNFNMDPTIRHTFWNISFGNYFYWLASCSVNQAMVQRCLAMPTIYKANITILILALGILGIVTMSCYTGLVIYATFHDCDPVSTHTIQKADQLLPYFVMQISDSVPGLPGIFLSGVFSAALSSMSTGLNSMTGVIFEDLIRPVVKERISESRASLIMKVIVAVIGTVCVGMVFVVENMGTLVQAAKSMTGITAGSLLGVFSMGMFFPWANAKGALVGGVISMVFVGWISIGSQISIAKGQIKFPTKPVSVEGCDIEFLNNTVKSTAIPGTVNEPLYIYRISYTLYTMIGVATAIIVGLVVSFLTKPNNSEDVDPDLLTPVIHRFLPSKVKHIELQAHKQDIAELQKSPFEHQLKD</sequence>
<gene>
    <name evidence="13" type="ORF">B7P43_G08671</name>
</gene>
<dbReference type="OrthoDB" id="6132759at2759"/>
<dbReference type="CDD" id="cd11492">
    <property type="entry name" value="SLC5sbd_NIS-SMVT"/>
    <property type="match status" value="1"/>
</dbReference>
<feature type="transmembrane region" description="Helical" evidence="12">
    <location>
        <begin position="448"/>
        <end position="471"/>
    </location>
</feature>
<dbReference type="Pfam" id="PF00474">
    <property type="entry name" value="SSF"/>
    <property type="match status" value="1"/>
</dbReference>
<feature type="transmembrane region" description="Helical" evidence="12">
    <location>
        <begin position="20"/>
        <end position="39"/>
    </location>
</feature>
<keyword evidence="7" id="KW-0915">Sodium</keyword>
<keyword evidence="6 12" id="KW-1133">Transmembrane helix</keyword>
<keyword evidence="5 12" id="KW-0812">Transmembrane</keyword>
<evidence type="ECO:0000256" key="11">
    <source>
        <dbReference type="RuleBase" id="RU362091"/>
    </source>
</evidence>
<keyword evidence="9 12" id="KW-0472">Membrane</keyword>
<feature type="transmembrane region" description="Helical" evidence="12">
    <location>
        <begin position="390"/>
        <end position="410"/>
    </location>
</feature>
<evidence type="ECO:0000256" key="1">
    <source>
        <dbReference type="ARBA" id="ARBA00004651"/>
    </source>
</evidence>
<dbReference type="Proteomes" id="UP000235965">
    <property type="component" value="Unassembled WGS sequence"/>
</dbReference>
<evidence type="ECO:0000256" key="10">
    <source>
        <dbReference type="ARBA" id="ARBA00023201"/>
    </source>
</evidence>
<comment type="caution">
    <text evidence="13">The sequence shown here is derived from an EMBL/GenBank/DDBJ whole genome shotgun (WGS) entry which is preliminary data.</text>
</comment>
<evidence type="ECO:0000256" key="6">
    <source>
        <dbReference type="ARBA" id="ARBA00022989"/>
    </source>
</evidence>
<dbReference type="InterPro" id="IPR001734">
    <property type="entry name" value="Na/solute_symporter"/>
</dbReference>
<dbReference type="InterPro" id="IPR038377">
    <property type="entry name" value="Na/Glc_symporter_sf"/>
</dbReference>
<evidence type="ECO:0000256" key="4">
    <source>
        <dbReference type="ARBA" id="ARBA00022475"/>
    </source>
</evidence>
<comment type="subcellular location">
    <subcellularLocation>
        <location evidence="1">Cell membrane</location>
        <topology evidence="1">Multi-pass membrane protein</topology>
    </subcellularLocation>
</comment>
<evidence type="ECO:0000256" key="5">
    <source>
        <dbReference type="ARBA" id="ARBA00022692"/>
    </source>
</evidence>
<dbReference type="EMBL" id="NEVH01027063">
    <property type="protein sequence ID" value="PNF13988.1"/>
    <property type="molecule type" value="Genomic_DNA"/>
</dbReference>
<feature type="transmembrane region" description="Helical" evidence="12">
    <location>
        <begin position="92"/>
        <end position="114"/>
    </location>
</feature>
<dbReference type="GO" id="GO:0005886">
    <property type="term" value="C:plasma membrane"/>
    <property type="evidence" value="ECO:0007669"/>
    <property type="project" value="UniProtKB-SubCell"/>
</dbReference>
<dbReference type="PANTHER" id="PTHR42985:SF21">
    <property type="entry name" value="SODIUM-DEPENDENT MULTIVITAMIN TRANSPORTER-LIKE PROTEIN"/>
    <property type="match status" value="1"/>
</dbReference>
<reference evidence="13 14" key="1">
    <citation type="submission" date="2017-12" db="EMBL/GenBank/DDBJ databases">
        <title>Hemimetabolous genomes reveal molecular basis of termite eusociality.</title>
        <authorList>
            <person name="Harrison M.C."/>
            <person name="Jongepier E."/>
            <person name="Robertson H.M."/>
            <person name="Arning N."/>
            <person name="Bitard-Feildel T."/>
            <person name="Chao H."/>
            <person name="Childers C.P."/>
            <person name="Dinh H."/>
            <person name="Doddapaneni H."/>
            <person name="Dugan S."/>
            <person name="Gowin J."/>
            <person name="Greiner C."/>
            <person name="Han Y."/>
            <person name="Hu H."/>
            <person name="Hughes D.S.T."/>
            <person name="Huylmans A.-K."/>
            <person name="Kemena C."/>
            <person name="Kremer L.P.M."/>
            <person name="Lee S.L."/>
            <person name="Lopez-Ezquerra A."/>
            <person name="Mallet L."/>
            <person name="Monroy-Kuhn J.M."/>
            <person name="Moser A."/>
            <person name="Murali S.C."/>
            <person name="Muzny D.M."/>
            <person name="Otani S."/>
            <person name="Piulachs M.-D."/>
            <person name="Poelchau M."/>
            <person name="Qu J."/>
            <person name="Schaub F."/>
            <person name="Wada-Katsumata A."/>
            <person name="Worley K.C."/>
            <person name="Xie Q."/>
            <person name="Ylla G."/>
            <person name="Poulsen M."/>
            <person name="Gibbs R.A."/>
            <person name="Schal C."/>
            <person name="Richards S."/>
            <person name="Belles X."/>
            <person name="Korb J."/>
            <person name="Bornberg-Bauer E."/>
        </authorList>
    </citation>
    <scope>NUCLEOTIDE SEQUENCE [LARGE SCALE GENOMIC DNA]</scope>
    <source>
        <tissue evidence="13">Whole body</tissue>
    </source>
</reference>
<feature type="transmembrane region" description="Helical" evidence="12">
    <location>
        <begin position="166"/>
        <end position="188"/>
    </location>
</feature>
<dbReference type="NCBIfam" id="TIGR00813">
    <property type="entry name" value="sss"/>
    <property type="match status" value="1"/>
</dbReference>
<dbReference type="InterPro" id="IPR051163">
    <property type="entry name" value="Sodium:Solute_Symporter_SSF"/>
</dbReference>
<dbReference type="Gene3D" id="1.20.1730.10">
    <property type="entry name" value="Sodium/glucose cotransporter"/>
    <property type="match status" value="1"/>
</dbReference>
<keyword evidence="10" id="KW-0739">Sodium transport</keyword>
<organism evidence="13 14">
    <name type="scientific">Cryptotermes secundus</name>
    <dbReference type="NCBI Taxonomy" id="105785"/>
    <lineage>
        <taxon>Eukaryota</taxon>
        <taxon>Metazoa</taxon>
        <taxon>Ecdysozoa</taxon>
        <taxon>Arthropoda</taxon>
        <taxon>Hexapoda</taxon>
        <taxon>Insecta</taxon>
        <taxon>Pterygota</taxon>
        <taxon>Neoptera</taxon>
        <taxon>Polyneoptera</taxon>
        <taxon>Dictyoptera</taxon>
        <taxon>Blattodea</taxon>
        <taxon>Blattoidea</taxon>
        <taxon>Termitoidae</taxon>
        <taxon>Kalotermitidae</taxon>
        <taxon>Cryptotermitinae</taxon>
        <taxon>Cryptotermes</taxon>
    </lineage>
</organism>
<evidence type="ECO:0000256" key="9">
    <source>
        <dbReference type="ARBA" id="ARBA00023136"/>
    </source>
</evidence>
<evidence type="ECO:0000256" key="2">
    <source>
        <dbReference type="ARBA" id="ARBA00006434"/>
    </source>
</evidence>
<protein>
    <recommendedName>
        <fullName evidence="15">Sodium-coupled monocarboxylate transporter 1</fullName>
    </recommendedName>
</protein>
<comment type="similarity">
    <text evidence="2 11">Belongs to the sodium:solute symporter (SSF) (TC 2.A.21) family.</text>
</comment>
<evidence type="ECO:0000256" key="12">
    <source>
        <dbReference type="SAM" id="Phobius"/>
    </source>
</evidence>
<name>A0A2J7PCD1_9NEOP</name>
<keyword evidence="14" id="KW-1185">Reference proteome</keyword>
<proteinExistence type="inferred from homology"/>
<keyword evidence="8" id="KW-0406">Ion transport</keyword>
<evidence type="ECO:0008006" key="15">
    <source>
        <dbReference type="Google" id="ProtNLM"/>
    </source>
</evidence>
<evidence type="ECO:0000313" key="14">
    <source>
        <dbReference type="Proteomes" id="UP000235965"/>
    </source>
</evidence>
<feature type="transmembrane region" description="Helical" evidence="12">
    <location>
        <begin position="200"/>
        <end position="224"/>
    </location>
</feature>
<dbReference type="InParanoid" id="A0A2J7PCD1"/>
<evidence type="ECO:0000256" key="3">
    <source>
        <dbReference type="ARBA" id="ARBA00022448"/>
    </source>
</evidence>
<feature type="transmembrane region" description="Helical" evidence="12">
    <location>
        <begin position="286"/>
        <end position="311"/>
    </location>
</feature>
<feature type="transmembrane region" description="Helical" evidence="12">
    <location>
        <begin position="331"/>
        <end position="356"/>
    </location>
</feature>
<feature type="transmembrane region" description="Helical" evidence="12">
    <location>
        <begin position="60"/>
        <end position="80"/>
    </location>
</feature>
<evidence type="ECO:0000313" key="13">
    <source>
        <dbReference type="EMBL" id="PNF13988.1"/>
    </source>
</evidence>
<accession>A0A2J7PCD1</accession>
<dbReference type="PROSITE" id="PS50283">
    <property type="entry name" value="NA_SOLUT_SYMP_3"/>
    <property type="match status" value="1"/>
</dbReference>
<dbReference type="STRING" id="105785.A0A2J7PCD1"/>